<gene>
    <name evidence="2" type="ORF">BLNAU_11328</name>
</gene>
<keyword evidence="3" id="KW-1185">Reference proteome</keyword>
<feature type="compositionally biased region" description="Basic and acidic residues" evidence="1">
    <location>
        <begin position="282"/>
        <end position="297"/>
    </location>
</feature>
<reference evidence="2 3" key="1">
    <citation type="journal article" date="2022" name="bioRxiv">
        <title>Genomics of Preaxostyla Flagellates Illuminates Evolutionary Transitions and the Path Towards Mitochondrial Loss.</title>
        <authorList>
            <person name="Novak L.V.F."/>
            <person name="Treitli S.C."/>
            <person name="Pyrih J."/>
            <person name="Halakuc P."/>
            <person name="Pipaliya S.V."/>
            <person name="Vacek V."/>
            <person name="Brzon O."/>
            <person name="Soukal P."/>
            <person name="Eme L."/>
            <person name="Dacks J.B."/>
            <person name="Karnkowska A."/>
            <person name="Elias M."/>
            <person name="Hampl V."/>
        </authorList>
    </citation>
    <scope>NUCLEOTIDE SEQUENCE [LARGE SCALE GENOMIC DNA]</scope>
    <source>
        <strain evidence="2">NAU3</strain>
        <tissue evidence="2">Gut</tissue>
    </source>
</reference>
<dbReference type="InterPro" id="IPR051150">
    <property type="entry name" value="SWT21/TCAB1_mRNA_Telomere"/>
</dbReference>
<dbReference type="SUPFAM" id="SSF50978">
    <property type="entry name" value="WD40 repeat-like"/>
    <property type="match status" value="1"/>
</dbReference>
<feature type="region of interest" description="Disordered" evidence="1">
    <location>
        <begin position="349"/>
        <end position="410"/>
    </location>
</feature>
<feature type="compositionally biased region" description="Low complexity" evidence="1">
    <location>
        <begin position="270"/>
        <end position="280"/>
    </location>
</feature>
<evidence type="ECO:0000256" key="1">
    <source>
        <dbReference type="SAM" id="MobiDB-lite"/>
    </source>
</evidence>
<dbReference type="InterPro" id="IPR015943">
    <property type="entry name" value="WD40/YVTN_repeat-like_dom_sf"/>
</dbReference>
<feature type="region of interest" description="Disordered" evidence="1">
    <location>
        <begin position="254"/>
        <end position="337"/>
    </location>
</feature>
<dbReference type="PANTHER" id="PTHR13211:SF0">
    <property type="entry name" value="TELOMERASE CAJAL BODY PROTEIN 1"/>
    <property type="match status" value="1"/>
</dbReference>
<feature type="compositionally biased region" description="Low complexity" evidence="1">
    <location>
        <begin position="349"/>
        <end position="359"/>
    </location>
</feature>
<organism evidence="2 3">
    <name type="scientific">Blattamonas nauphoetae</name>
    <dbReference type="NCBI Taxonomy" id="2049346"/>
    <lineage>
        <taxon>Eukaryota</taxon>
        <taxon>Metamonada</taxon>
        <taxon>Preaxostyla</taxon>
        <taxon>Oxymonadida</taxon>
        <taxon>Blattamonas</taxon>
    </lineage>
</organism>
<dbReference type="InterPro" id="IPR001680">
    <property type="entry name" value="WD40_rpt"/>
</dbReference>
<protein>
    <submittedName>
        <fullName evidence="2">Telomerase Cajal body protein 1</fullName>
    </submittedName>
</protein>
<evidence type="ECO:0000313" key="2">
    <source>
        <dbReference type="EMBL" id="KAK2953771.1"/>
    </source>
</evidence>
<name>A0ABQ9XSK8_9EUKA</name>
<dbReference type="SMART" id="SM00320">
    <property type="entry name" value="WD40"/>
    <property type="match status" value="3"/>
</dbReference>
<dbReference type="Proteomes" id="UP001281761">
    <property type="component" value="Unassembled WGS sequence"/>
</dbReference>
<dbReference type="InterPro" id="IPR036322">
    <property type="entry name" value="WD40_repeat_dom_sf"/>
</dbReference>
<comment type="caution">
    <text evidence="2">The sequence shown here is derived from an EMBL/GenBank/DDBJ whole genome shotgun (WGS) entry which is preliminary data.</text>
</comment>
<sequence>METLNSICFSPDGTKIYAGSNKSIRCFTTEKPGKVCLQSKTFEKGVGGIKNVISTMAISPSSPTLLACGSYDGKVGLFSLEGRYMQMTPLTNDGSQPQPKGRDGCHCTLLLQGHSHTLKQKPTPAADAVVGQAPKARKIPCGVTQVQFTRNGMFLFSGARRNKRICCWDIRNTKRCLFSVERECRTNQRVLFDITPDDRLLATASQDGTVKLFDISQGGAEAGVIECGEVTNAVSFHPTRPLIAVTTGQHRFGIPSFSPLQDRPPLRFQSSSDNSSDSSSGLDREHMLKDDEGEQRVRFSPSDEEAEAEHAVPVSPFPITPFQRPVVKRGTPPIPSKNNLLLFQVTMTQTPQQPQTETPQQPPAETPCASIETLYQTPAEQPQQPSAEQPQQPPAETPCAPVEAPSTSDT</sequence>
<dbReference type="PANTHER" id="PTHR13211">
    <property type="entry name" value="TELOMERASE CAJAL BODY PROTEIN 1"/>
    <property type="match status" value="1"/>
</dbReference>
<dbReference type="Gene3D" id="2.130.10.10">
    <property type="entry name" value="YVTN repeat-like/Quinoprotein amine dehydrogenase"/>
    <property type="match status" value="2"/>
</dbReference>
<dbReference type="Pfam" id="PF00400">
    <property type="entry name" value="WD40"/>
    <property type="match status" value="4"/>
</dbReference>
<dbReference type="EMBL" id="JARBJD010000087">
    <property type="protein sequence ID" value="KAK2953771.1"/>
    <property type="molecule type" value="Genomic_DNA"/>
</dbReference>
<feature type="compositionally biased region" description="Low complexity" evidence="1">
    <location>
        <begin position="376"/>
        <end position="390"/>
    </location>
</feature>
<proteinExistence type="predicted"/>
<accession>A0ABQ9XSK8</accession>
<evidence type="ECO:0000313" key="3">
    <source>
        <dbReference type="Proteomes" id="UP001281761"/>
    </source>
</evidence>